<dbReference type="InterPro" id="IPR036102">
    <property type="entry name" value="OsmC/Ohrsf"/>
</dbReference>
<dbReference type="InterPro" id="IPR003718">
    <property type="entry name" value="OsmC/Ohr_fam"/>
</dbReference>
<protein>
    <submittedName>
        <fullName evidence="1">Salt-stress induced protein</fullName>
    </submittedName>
</protein>
<proteinExistence type="predicted"/>
<evidence type="ECO:0000313" key="1">
    <source>
        <dbReference type="EMBL" id="ABF31831.1"/>
    </source>
</evidence>
<dbReference type="KEGG" id="spk:MGAS9429_Spy0643"/>
<dbReference type="SUPFAM" id="SSF82784">
    <property type="entry name" value="OsmC-like"/>
    <property type="match status" value="1"/>
</dbReference>
<name>Q1JMI1_STRPC</name>
<gene>
    <name evidence="1" type="ordered locus">MGAS9429_Spy0643</name>
</gene>
<dbReference type="AlphaFoldDB" id="Q1JMI1"/>
<evidence type="ECO:0000313" key="2">
    <source>
        <dbReference type="Proteomes" id="UP000002433"/>
    </source>
</evidence>
<dbReference type="Gene3D" id="3.30.300.20">
    <property type="match status" value="1"/>
</dbReference>
<dbReference type="Proteomes" id="UP000002433">
    <property type="component" value="Chromosome"/>
</dbReference>
<accession>Q1JMI1</accession>
<reference evidence="1 2" key="1">
    <citation type="journal article" date="2006" name="Proc. Natl. Acad. Sci. U.S.A.">
        <title>Molecular genetic anatomy of inter- and intraserotype variation in the human bacterial pathogen group A Streptococcus.</title>
        <authorList>
            <person name="Beres S.B."/>
            <person name="Richter E.W."/>
            <person name="Nagiec M.J."/>
            <person name="Sumby P."/>
            <person name="Porcella S.F."/>
            <person name="DeLeo F.R."/>
            <person name="Musser J.M."/>
        </authorList>
    </citation>
    <scope>NUCLEOTIDE SEQUENCE [LARGE SCALE GENOMIC DNA]</scope>
    <source>
        <strain evidence="1 2">MGAS9429</strain>
    </source>
</reference>
<dbReference type="InterPro" id="IPR015946">
    <property type="entry name" value="KH_dom-like_a/b"/>
</dbReference>
<dbReference type="HOGENOM" id="CLU_145455_0_0_9"/>
<dbReference type="EMBL" id="CP000259">
    <property type="protein sequence ID" value="ABF31831.1"/>
    <property type="molecule type" value="Genomic_DNA"/>
</dbReference>
<organism evidence="1 2">
    <name type="scientific">Streptococcus pyogenes serotype M12 (strain MGAS9429)</name>
    <dbReference type="NCBI Taxonomy" id="370551"/>
    <lineage>
        <taxon>Bacteria</taxon>
        <taxon>Bacillati</taxon>
        <taxon>Bacillota</taxon>
        <taxon>Bacilli</taxon>
        <taxon>Lactobacillales</taxon>
        <taxon>Streptococcaceae</taxon>
        <taxon>Streptococcus</taxon>
    </lineage>
</organism>
<sequence>MEKNIRRWRKIRMYQTKITGNRLYHTVSKGYGDSVTLFGKTDQGETPMSLLVIALSSCVTMCVQGFYHRQFQQDTVAVSVEASYEEEVFELLVRIDDVLDDKKKADLLAYIGTYCRVKQLLKPEVTVTITLEGLSHV</sequence>
<dbReference type="Pfam" id="PF02566">
    <property type="entry name" value="OsmC"/>
    <property type="match status" value="1"/>
</dbReference>